<dbReference type="CDD" id="cd00186">
    <property type="entry name" value="TOP1Ac"/>
    <property type="match status" value="1"/>
</dbReference>
<feature type="active site" description="O-(5'-phospho-DNA)-tyrosine intermediate" evidence="10">
    <location>
        <position position="309"/>
    </location>
</feature>
<dbReference type="InterPro" id="IPR034149">
    <property type="entry name" value="TOPRIM_TopoI"/>
</dbReference>
<dbReference type="CDD" id="cd03363">
    <property type="entry name" value="TOPRIM_TopoIA_TopoI"/>
    <property type="match status" value="1"/>
</dbReference>
<dbReference type="InterPro" id="IPR013826">
    <property type="entry name" value="Topo_IA_cen_sub3"/>
</dbReference>
<dbReference type="RefSeq" id="WP_249279559.1">
    <property type="nucleotide sequence ID" value="NZ_JACRSS010000001.1"/>
</dbReference>
<dbReference type="PROSITE" id="PS00396">
    <property type="entry name" value="TOPO_IA_1"/>
    <property type="match status" value="1"/>
</dbReference>
<evidence type="ECO:0000256" key="6">
    <source>
        <dbReference type="ARBA" id="ARBA00022842"/>
    </source>
</evidence>
<dbReference type="NCBIfam" id="TIGR01051">
    <property type="entry name" value="topA_bact"/>
    <property type="match status" value="1"/>
</dbReference>
<evidence type="ECO:0000256" key="1">
    <source>
        <dbReference type="ARBA" id="ARBA00000213"/>
    </source>
</evidence>
<feature type="domain" description="Topo IA-type catalytic" evidence="12">
    <location>
        <begin position="138"/>
        <end position="568"/>
    </location>
</feature>
<dbReference type="InterPro" id="IPR013498">
    <property type="entry name" value="Topo_IA_Znf"/>
</dbReference>
<name>A0A926HW62_9FIRM</name>
<keyword evidence="4" id="KW-0863">Zinc-finger</keyword>
<feature type="site" description="Interaction with DNA" evidence="10">
    <location>
        <position position="148"/>
    </location>
</feature>
<feature type="domain" description="Toprim" evidence="11">
    <location>
        <begin position="12"/>
        <end position="122"/>
    </location>
</feature>
<dbReference type="GO" id="GO:0003917">
    <property type="term" value="F:DNA topoisomerase type I (single strand cut, ATP-independent) activity"/>
    <property type="evidence" value="ECO:0007669"/>
    <property type="project" value="UniProtKB-UniRule"/>
</dbReference>
<dbReference type="Pfam" id="PF01751">
    <property type="entry name" value="Toprim"/>
    <property type="match status" value="1"/>
</dbReference>
<keyword evidence="7 10" id="KW-0799">Topoisomerase</keyword>
<keyword evidence="6" id="KW-0460">Magnesium</keyword>
<feature type="site" description="Interaction with DNA" evidence="10">
    <location>
        <position position="42"/>
    </location>
</feature>
<dbReference type="InterPro" id="IPR023406">
    <property type="entry name" value="Topo_IA_AS"/>
</dbReference>
<evidence type="ECO:0000313" key="13">
    <source>
        <dbReference type="EMBL" id="MBC8537680.1"/>
    </source>
</evidence>
<evidence type="ECO:0000256" key="4">
    <source>
        <dbReference type="ARBA" id="ARBA00022771"/>
    </source>
</evidence>
<comment type="caution">
    <text evidence="13">The sequence shown here is derived from an EMBL/GenBank/DDBJ whole genome shotgun (WGS) entry which is preliminary data.</text>
</comment>
<gene>
    <name evidence="10 13" type="primary">topA</name>
    <name evidence="13" type="ORF">H8693_01885</name>
</gene>
<dbReference type="EC" id="5.6.2.1" evidence="10"/>
<dbReference type="SUPFAM" id="SSF56712">
    <property type="entry name" value="Prokaryotic type I DNA topoisomerase"/>
    <property type="match status" value="1"/>
</dbReference>
<dbReference type="InterPro" id="IPR028612">
    <property type="entry name" value="Topoisom_1_IA"/>
</dbReference>
<protein>
    <recommendedName>
        <fullName evidence="10">DNA topoisomerase 1</fullName>
        <ecNumber evidence="10">5.6.2.1</ecNumber>
    </recommendedName>
    <alternativeName>
        <fullName evidence="10">DNA topoisomerase I</fullName>
    </alternativeName>
</protein>
<feature type="site" description="Interaction with DNA" evidence="10">
    <location>
        <position position="157"/>
    </location>
</feature>
<comment type="function">
    <text evidence="10">Releases the supercoiling and torsional tension of DNA, which is introduced during the DNA replication and transcription, by transiently cleaving and rejoining one strand of the DNA duplex. Introduces a single-strand break via transesterification at a target site in duplex DNA. The scissile phosphodiester is attacked by the catalytic tyrosine of the enzyme, resulting in the formation of a DNA-(5'-phosphotyrosyl)-enzyme intermediate and the expulsion of a 3'-OH DNA strand. The free DNA strand then undergoes passage around the unbroken strand, thus removing DNA supercoils. Finally, in the religation step, the DNA 3'-OH attacks the covalent intermediate to expel the active-site tyrosine and restore the DNA phosphodiester backbone.</text>
</comment>
<dbReference type="InterPro" id="IPR003601">
    <property type="entry name" value="Topo_IA_2"/>
</dbReference>
<dbReference type="HAMAP" id="MF_00952">
    <property type="entry name" value="Topoisom_1_prok"/>
    <property type="match status" value="1"/>
</dbReference>
<dbReference type="InterPro" id="IPR003602">
    <property type="entry name" value="Topo_IA_DNA-bd_dom"/>
</dbReference>
<accession>A0A926HW62</accession>
<evidence type="ECO:0000313" key="14">
    <source>
        <dbReference type="Proteomes" id="UP000617951"/>
    </source>
</evidence>
<comment type="catalytic activity">
    <reaction evidence="1 10">
        <text>ATP-independent breakage of single-stranded DNA, followed by passage and rejoining.</text>
        <dbReference type="EC" id="5.6.2.1"/>
    </reaction>
</comment>
<dbReference type="InterPro" id="IPR006171">
    <property type="entry name" value="TOPRIM_dom"/>
</dbReference>
<dbReference type="Gene3D" id="1.10.460.10">
    <property type="entry name" value="Topoisomerase I, domain 2"/>
    <property type="match status" value="1"/>
</dbReference>
<feature type="region of interest" description="Interaction with DNA" evidence="10">
    <location>
        <begin position="172"/>
        <end position="177"/>
    </location>
</feature>
<dbReference type="Proteomes" id="UP000617951">
    <property type="component" value="Unassembled WGS sequence"/>
</dbReference>
<dbReference type="InterPro" id="IPR013824">
    <property type="entry name" value="Topo_IA_cen_sub1"/>
</dbReference>
<dbReference type="SMART" id="SM00437">
    <property type="entry name" value="TOP1Ac"/>
    <property type="match status" value="1"/>
</dbReference>
<dbReference type="SMART" id="SM00436">
    <property type="entry name" value="TOP1Bc"/>
    <property type="match status" value="1"/>
</dbReference>
<dbReference type="EMBL" id="JACRSS010000001">
    <property type="protein sequence ID" value="MBC8537680.1"/>
    <property type="molecule type" value="Genomic_DNA"/>
</dbReference>
<dbReference type="PRINTS" id="PR00417">
    <property type="entry name" value="PRTPISMRASEI"/>
</dbReference>
<dbReference type="PROSITE" id="PS52039">
    <property type="entry name" value="TOPO_IA_2"/>
    <property type="match status" value="1"/>
</dbReference>
<keyword evidence="3" id="KW-0479">Metal-binding</keyword>
<feature type="site" description="Interaction with DNA" evidence="10">
    <location>
        <position position="311"/>
    </location>
</feature>
<dbReference type="InterPro" id="IPR000380">
    <property type="entry name" value="Topo_IA"/>
</dbReference>
<evidence type="ECO:0000256" key="2">
    <source>
        <dbReference type="ARBA" id="ARBA00009446"/>
    </source>
</evidence>
<organism evidence="13 14">
    <name type="scientific">Guopingia tenuis</name>
    <dbReference type="NCBI Taxonomy" id="2763656"/>
    <lineage>
        <taxon>Bacteria</taxon>
        <taxon>Bacillati</taxon>
        <taxon>Bacillota</taxon>
        <taxon>Clostridia</taxon>
        <taxon>Christensenellales</taxon>
        <taxon>Christensenellaceae</taxon>
        <taxon>Guopingia</taxon>
    </lineage>
</organism>
<dbReference type="PANTHER" id="PTHR42785:SF1">
    <property type="entry name" value="DNA TOPOISOMERASE"/>
    <property type="match status" value="1"/>
</dbReference>
<keyword evidence="14" id="KW-1185">Reference proteome</keyword>
<evidence type="ECO:0000256" key="7">
    <source>
        <dbReference type="ARBA" id="ARBA00023029"/>
    </source>
</evidence>
<dbReference type="InterPro" id="IPR013497">
    <property type="entry name" value="Topo_IA_cen"/>
</dbReference>
<dbReference type="InterPro" id="IPR005733">
    <property type="entry name" value="TopoI_bac-type"/>
</dbReference>
<evidence type="ECO:0000259" key="12">
    <source>
        <dbReference type="PROSITE" id="PS52039"/>
    </source>
</evidence>
<dbReference type="GO" id="GO:0003677">
    <property type="term" value="F:DNA binding"/>
    <property type="evidence" value="ECO:0007669"/>
    <property type="project" value="UniProtKB-KW"/>
</dbReference>
<reference evidence="13" key="1">
    <citation type="submission" date="2020-08" db="EMBL/GenBank/DDBJ databases">
        <title>Genome public.</title>
        <authorList>
            <person name="Liu C."/>
            <person name="Sun Q."/>
        </authorList>
    </citation>
    <scope>NUCLEOTIDE SEQUENCE</scope>
    <source>
        <strain evidence="13">NSJ-63</strain>
    </source>
</reference>
<dbReference type="AlphaFoldDB" id="A0A926HW62"/>
<feature type="site" description="Interaction with DNA" evidence="10">
    <location>
        <position position="149"/>
    </location>
</feature>
<dbReference type="Gene3D" id="3.40.50.140">
    <property type="match status" value="1"/>
</dbReference>
<evidence type="ECO:0000256" key="5">
    <source>
        <dbReference type="ARBA" id="ARBA00022833"/>
    </source>
</evidence>
<dbReference type="PANTHER" id="PTHR42785">
    <property type="entry name" value="DNA TOPOISOMERASE, TYPE IA, CORE"/>
    <property type="match status" value="1"/>
</dbReference>
<dbReference type="PROSITE" id="PS50880">
    <property type="entry name" value="TOPRIM"/>
    <property type="match status" value="1"/>
</dbReference>
<dbReference type="Pfam" id="PF01131">
    <property type="entry name" value="Topoisom_bac"/>
    <property type="match status" value="1"/>
</dbReference>
<keyword evidence="5" id="KW-0862">Zinc</keyword>
<dbReference type="Gene3D" id="3.30.65.10">
    <property type="entry name" value="Bacterial Topoisomerase I, domain 1"/>
    <property type="match status" value="2"/>
</dbReference>
<proteinExistence type="inferred from homology"/>
<feature type="site" description="Interaction with DNA" evidence="10">
    <location>
        <position position="164"/>
    </location>
</feature>
<dbReference type="Gene3D" id="1.10.290.10">
    <property type="entry name" value="Topoisomerase I, domain 4"/>
    <property type="match status" value="1"/>
</dbReference>
<dbReference type="Pfam" id="PF01396">
    <property type="entry name" value="Zn_ribbon_Top1"/>
    <property type="match status" value="3"/>
</dbReference>
<dbReference type="InterPro" id="IPR013825">
    <property type="entry name" value="Topo_IA_cen_sub2"/>
</dbReference>
<evidence type="ECO:0000256" key="3">
    <source>
        <dbReference type="ARBA" id="ARBA00022723"/>
    </source>
</evidence>
<evidence type="ECO:0000256" key="10">
    <source>
        <dbReference type="HAMAP-Rule" id="MF_00952"/>
    </source>
</evidence>
<comment type="subunit">
    <text evidence="10">Monomer.</text>
</comment>
<dbReference type="GO" id="GO:0008270">
    <property type="term" value="F:zinc ion binding"/>
    <property type="evidence" value="ECO:0007669"/>
    <property type="project" value="UniProtKB-KW"/>
</dbReference>
<evidence type="ECO:0000256" key="8">
    <source>
        <dbReference type="ARBA" id="ARBA00023125"/>
    </source>
</evidence>
<dbReference type="GO" id="GO:0006265">
    <property type="term" value="P:DNA topological change"/>
    <property type="evidence" value="ECO:0007669"/>
    <property type="project" value="UniProtKB-UniRule"/>
</dbReference>
<dbReference type="SMART" id="SM00493">
    <property type="entry name" value="TOPRIM"/>
    <property type="match status" value="1"/>
</dbReference>
<keyword evidence="8 10" id="KW-0238">DNA-binding</keyword>
<feature type="site" description="Interaction with DNA" evidence="10">
    <location>
        <position position="152"/>
    </location>
</feature>
<dbReference type="SUPFAM" id="SSF57783">
    <property type="entry name" value="Zinc beta-ribbon"/>
    <property type="match status" value="1"/>
</dbReference>
<dbReference type="InterPro" id="IPR023405">
    <property type="entry name" value="Topo_IA_core_domain"/>
</dbReference>
<sequence>MARAKKAQGPEYNLVIVESPAKAKTIEKFLGEGYRVSASNGHLIDLPKSKIGVDIENNFEPQYIVIRGRTELLNNLKKQAKAAKSVLLATDPDREGEAISWHIANALQIDEQDPCRIEFNEITKSAVTNAIKNPRTIDLNRVNAQQARRVLDRLVGYKLSPLLWSKVRRGLSAGRVQSVAVRLIVDREREIRDFKPREYWTISAVLTDMQGKNAFLANFYGKDGKKLEPATKEETDAILGELKNADYIISNIKKSTKQRKAFAPFTTSTLQQDAARKLGFTTKRTMVIAQGLYEGVKINENETVGLISYMRTDSTRISAEAQQMAREHILEKYGQEYVPAKPNIYAGRKNAQDAHEAIRPTYVKYTPASLKDRLTPEQYKLYNLIYTRFLASQMTPAKYDTMTYEIAANGYDFRASFSKMVFNGYRAVYEEAAEEPEEVNAILPPMKKGDACKAKSITPKQNFTTPPPRYTEASLVKTLEEKGIGRPSTYAPIISTILERQYVTKEKRSILPTELGEIVTKLMEENFPDIVNVQFTADMEEKLDDVESEGKDWHALLAEFYGPFEEELKKAETEVKRVEIPDRPAGIICEKCGAEMVYKSGRFGEFIACPNYPACKNTKPVKNTIKTPCPLCGGAVVQKRSKKGKTFYGCENYPNCNFVSWDMPIEEKCPKCGAYMVLKRGKGTSVYKKCSNAECETNQRKKKDAADGEE</sequence>
<dbReference type="GO" id="GO:0005694">
    <property type="term" value="C:chromosome"/>
    <property type="evidence" value="ECO:0007669"/>
    <property type="project" value="InterPro"/>
</dbReference>
<evidence type="ECO:0000259" key="11">
    <source>
        <dbReference type="PROSITE" id="PS50880"/>
    </source>
</evidence>
<comment type="similarity">
    <text evidence="2 10">Belongs to the type IA topoisomerase family.</text>
</comment>
<evidence type="ECO:0000256" key="9">
    <source>
        <dbReference type="ARBA" id="ARBA00023235"/>
    </source>
</evidence>
<feature type="site" description="Interaction with DNA" evidence="10">
    <location>
        <position position="500"/>
    </location>
</feature>
<keyword evidence="9 10" id="KW-0413">Isomerase</keyword>
<dbReference type="Gene3D" id="2.70.20.10">
    <property type="entry name" value="Topoisomerase I, domain 3"/>
    <property type="match status" value="1"/>
</dbReference>